<dbReference type="AlphaFoldDB" id="A0A848ED45"/>
<evidence type="ECO:0000313" key="4">
    <source>
        <dbReference type="Proteomes" id="UP000548582"/>
    </source>
</evidence>
<keyword evidence="4" id="KW-1185">Reference proteome</keyword>
<proteinExistence type="predicted"/>
<dbReference type="EMBL" id="JABBKX010000002">
    <property type="protein sequence ID" value="NMJ41437.1"/>
    <property type="molecule type" value="Genomic_DNA"/>
</dbReference>
<evidence type="ECO:0000256" key="1">
    <source>
        <dbReference type="SAM" id="MobiDB-lite"/>
    </source>
</evidence>
<feature type="region of interest" description="Disordered" evidence="1">
    <location>
        <begin position="27"/>
        <end position="48"/>
    </location>
</feature>
<evidence type="ECO:0000256" key="2">
    <source>
        <dbReference type="SAM" id="SignalP"/>
    </source>
</evidence>
<gene>
    <name evidence="3" type="ORF">GWK16_09315</name>
</gene>
<feature type="chain" id="PRO_5032584110" evidence="2">
    <location>
        <begin position="28"/>
        <end position="108"/>
    </location>
</feature>
<sequence length="108" mass="11452">MKGAYGMIRALAVGLAVAIGMAPAAWAQRTPTDPVPGPTTAQGERTGANSFTEDQARRRMEEAGLRSIHNLQLGDDGVWRAGALTPEGRTVQVTMDYQGSLTLRGAQQ</sequence>
<feature type="compositionally biased region" description="Polar residues" evidence="1">
    <location>
        <begin position="39"/>
        <end position="48"/>
    </location>
</feature>
<comment type="caution">
    <text evidence="3">The sequence shown here is derived from an EMBL/GenBank/DDBJ whole genome shotgun (WGS) entry which is preliminary data.</text>
</comment>
<keyword evidence="2" id="KW-0732">Signal</keyword>
<name>A0A848ED45_9PROT</name>
<accession>A0A848ED45</accession>
<reference evidence="3 4" key="1">
    <citation type="submission" date="2020-03" db="EMBL/GenBank/DDBJ databases">
        <authorList>
            <person name="Sun Q."/>
        </authorList>
    </citation>
    <scope>NUCLEOTIDE SEQUENCE [LARGE SCALE GENOMIC DNA]</scope>
    <source>
        <strain evidence="3 4">JC162</strain>
    </source>
</reference>
<organism evidence="3 4">
    <name type="scientific">Neoroseomonas marina</name>
    <dbReference type="NCBI Taxonomy" id="1232220"/>
    <lineage>
        <taxon>Bacteria</taxon>
        <taxon>Pseudomonadati</taxon>
        <taxon>Pseudomonadota</taxon>
        <taxon>Alphaproteobacteria</taxon>
        <taxon>Acetobacterales</taxon>
        <taxon>Acetobacteraceae</taxon>
        <taxon>Neoroseomonas</taxon>
    </lineage>
</organism>
<feature type="signal peptide" evidence="2">
    <location>
        <begin position="1"/>
        <end position="27"/>
    </location>
</feature>
<dbReference type="Proteomes" id="UP000548582">
    <property type="component" value="Unassembled WGS sequence"/>
</dbReference>
<evidence type="ECO:0000313" key="3">
    <source>
        <dbReference type="EMBL" id="NMJ41437.1"/>
    </source>
</evidence>
<protein>
    <submittedName>
        <fullName evidence="3">PepSY domain-containing protein</fullName>
    </submittedName>
</protein>